<evidence type="ECO:0000313" key="2">
    <source>
        <dbReference type="EMBL" id="KLO17787.1"/>
    </source>
</evidence>
<protein>
    <submittedName>
        <fullName evidence="2">Uncharacterized protein</fullName>
    </submittedName>
</protein>
<dbReference type="OrthoDB" id="3227739at2759"/>
<dbReference type="EMBL" id="KQ085901">
    <property type="protein sequence ID" value="KLO17787.1"/>
    <property type="molecule type" value="Genomic_DNA"/>
</dbReference>
<evidence type="ECO:0000313" key="3">
    <source>
        <dbReference type="Proteomes" id="UP000053477"/>
    </source>
</evidence>
<feature type="transmembrane region" description="Helical" evidence="1">
    <location>
        <begin position="33"/>
        <end position="55"/>
    </location>
</feature>
<dbReference type="InParanoid" id="A0A0H2S1P1"/>
<keyword evidence="3" id="KW-1185">Reference proteome</keyword>
<accession>A0A0H2S1P1</accession>
<keyword evidence="1" id="KW-0472">Membrane</keyword>
<sequence>MYLIGAAISTHKWPSTTICGTGKQCDVLITINAFSWMIFGLISIAFTLILMHYAAATAAESPSSSSEKTSPAMTTA</sequence>
<proteinExistence type="predicted"/>
<keyword evidence="1" id="KW-0812">Transmembrane</keyword>
<evidence type="ECO:0000256" key="1">
    <source>
        <dbReference type="SAM" id="Phobius"/>
    </source>
</evidence>
<organism evidence="2 3">
    <name type="scientific">Schizopora paradoxa</name>
    <dbReference type="NCBI Taxonomy" id="27342"/>
    <lineage>
        <taxon>Eukaryota</taxon>
        <taxon>Fungi</taxon>
        <taxon>Dikarya</taxon>
        <taxon>Basidiomycota</taxon>
        <taxon>Agaricomycotina</taxon>
        <taxon>Agaricomycetes</taxon>
        <taxon>Hymenochaetales</taxon>
        <taxon>Schizoporaceae</taxon>
        <taxon>Schizopora</taxon>
    </lineage>
</organism>
<dbReference type="AlphaFoldDB" id="A0A0H2S1P1"/>
<name>A0A0H2S1P1_9AGAM</name>
<gene>
    <name evidence="2" type="ORF">SCHPADRAFT_867654</name>
</gene>
<reference evidence="2 3" key="1">
    <citation type="submission" date="2015-04" db="EMBL/GenBank/DDBJ databases">
        <title>Complete genome sequence of Schizopora paradoxa KUC8140, a cosmopolitan wood degrader in East Asia.</title>
        <authorList>
            <consortium name="DOE Joint Genome Institute"/>
            <person name="Min B."/>
            <person name="Park H."/>
            <person name="Jang Y."/>
            <person name="Kim J.-J."/>
            <person name="Kim K.H."/>
            <person name="Pangilinan J."/>
            <person name="Lipzen A."/>
            <person name="Riley R."/>
            <person name="Grigoriev I.V."/>
            <person name="Spatafora J.W."/>
            <person name="Choi I.-G."/>
        </authorList>
    </citation>
    <scope>NUCLEOTIDE SEQUENCE [LARGE SCALE GENOMIC DNA]</scope>
    <source>
        <strain evidence="2 3">KUC8140</strain>
    </source>
</reference>
<keyword evidence="1" id="KW-1133">Transmembrane helix</keyword>
<dbReference type="Proteomes" id="UP000053477">
    <property type="component" value="Unassembled WGS sequence"/>
</dbReference>